<evidence type="ECO:0000256" key="1">
    <source>
        <dbReference type="SAM" id="MobiDB-lite"/>
    </source>
</evidence>
<keyword evidence="3" id="KW-1185">Reference proteome</keyword>
<dbReference type="EMBL" id="QAPF01000074">
    <property type="protein sequence ID" value="TEA17997.1"/>
    <property type="molecule type" value="Genomic_DNA"/>
</dbReference>
<gene>
    <name evidence="2" type="ORF">C8034_v010777</name>
</gene>
<proteinExistence type="predicted"/>
<organism evidence="2 3">
    <name type="scientific">Colletotrichum sidae</name>
    <dbReference type="NCBI Taxonomy" id="1347389"/>
    <lineage>
        <taxon>Eukaryota</taxon>
        <taxon>Fungi</taxon>
        <taxon>Dikarya</taxon>
        <taxon>Ascomycota</taxon>
        <taxon>Pezizomycotina</taxon>
        <taxon>Sordariomycetes</taxon>
        <taxon>Hypocreomycetidae</taxon>
        <taxon>Glomerellales</taxon>
        <taxon>Glomerellaceae</taxon>
        <taxon>Colletotrichum</taxon>
        <taxon>Colletotrichum orbiculare species complex</taxon>
    </lineage>
</organism>
<dbReference type="AlphaFoldDB" id="A0A4R8TJ84"/>
<evidence type="ECO:0000313" key="3">
    <source>
        <dbReference type="Proteomes" id="UP000295604"/>
    </source>
</evidence>
<evidence type="ECO:0000313" key="2">
    <source>
        <dbReference type="EMBL" id="TEA17997.1"/>
    </source>
</evidence>
<reference evidence="2 3" key="1">
    <citation type="submission" date="2018-11" db="EMBL/GenBank/DDBJ databases">
        <title>Genome sequence and assembly of Colletotrichum sidae.</title>
        <authorList>
            <person name="Gan P."/>
            <person name="Shirasu K."/>
        </authorList>
    </citation>
    <scope>NUCLEOTIDE SEQUENCE [LARGE SCALE GENOMIC DNA]</scope>
    <source>
        <strain evidence="2 3">CBS 518.97</strain>
    </source>
</reference>
<name>A0A4R8TJ84_9PEZI</name>
<protein>
    <submittedName>
        <fullName evidence="2">Uncharacterized protein</fullName>
    </submittedName>
</protein>
<sequence>MSLPPAEHFTPSSRVLLGIEHAPCRNPLGGFNPYRGSYNLLAARSRILVLILSQLKQTSGRLGREIASQNPAGRRQNRHVPPQRKGSDGTISKDGTLWQVSRKVRVQASFMRGVPWFDGNRVQSWKQDICSL</sequence>
<accession>A0A4R8TJ84</accession>
<dbReference type="Proteomes" id="UP000295604">
    <property type="component" value="Unassembled WGS sequence"/>
</dbReference>
<feature type="region of interest" description="Disordered" evidence="1">
    <location>
        <begin position="62"/>
        <end position="95"/>
    </location>
</feature>
<comment type="caution">
    <text evidence="2">The sequence shown here is derived from an EMBL/GenBank/DDBJ whole genome shotgun (WGS) entry which is preliminary data.</text>
</comment>